<dbReference type="Gene3D" id="3.40.50.720">
    <property type="entry name" value="NAD(P)-binding Rossmann-like Domain"/>
    <property type="match status" value="1"/>
</dbReference>
<proteinExistence type="predicted"/>
<dbReference type="CDD" id="cd00757">
    <property type="entry name" value="ThiF_MoeB_HesA_family"/>
    <property type="match status" value="1"/>
</dbReference>
<dbReference type="InterPro" id="IPR035985">
    <property type="entry name" value="Ubiquitin-activating_enz"/>
</dbReference>
<dbReference type="InterPro" id="IPR045886">
    <property type="entry name" value="ThiF/MoeB/HesA"/>
</dbReference>
<dbReference type="PANTHER" id="PTHR10953">
    <property type="entry name" value="UBIQUITIN-ACTIVATING ENZYME E1"/>
    <property type="match status" value="1"/>
</dbReference>
<dbReference type="GO" id="GO:0008146">
    <property type="term" value="F:sulfotransferase activity"/>
    <property type="evidence" value="ECO:0007669"/>
    <property type="project" value="TreeGrafter"/>
</dbReference>
<reference evidence="6" key="1">
    <citation type="submission" date="2017-08" db="EMBL/GenBank/DDBJ databases">
        <title>A dynamic microbial community with high functional redundancy inhabits the cold, oxic subseafloor aquifer.</title>
        <authorList>
            <person name="Tully B.J."/>
            <person name="Wheat C.G."/>
            <person name="Glazer B.T."/>
            <person name="Huber J.A."/>
        </authorList>
    </citation>
    <scope>NUCLEOTIDE SEQUENCE [LARGE SCALE GENOMIC DNA]</scope>
</reference>
<dbReference type="GO" id="GO:0016779">
    <property type="term" value="F:nucleotidyltransferase activity"/>
    <property type="evidence" value="ECO:0007669"/>
    <property type="project" value="UniProtKB-KW"/>
</dbReference>
<dbReference type="GO" id="GO:0005829">
    <property type="term" value="C:cytosol"/>
    <property type="evidence" value="ECO:0007669"/>
    <property type="project" value="TreeGrafter"/>
</dbReference>
<evidence type="ECO:0000313" key="6">
    <source>
        <dbReference type="Proteomes" id="UP000218113"/>
    </source>
</evidence>
<evidence type="ECO:0000313" key="5">
    <source>
        <dbReference type="EMBL" id="PCI27159.1"/>
    </source>
</evidence>
<dbReference type="GO" id="GO:0005524">
    <property type="term" value="F:ATP binding"/>
    <property type="evidence" value="ECO:0007669"/>
    <property type="project" value="UniProtKB-KW"/>
</dbReference>
<keyword evidence="2" id="KW-0547">Nucleotide-binding</keyword>
<organism evidence="5 6">
    <name type="scientific">SAR324 cluster bacterium</name>
    <dbReference type="NCBI Taxonomy" id="2024889"/>
    <lineage>
        <taxon>Bacteria</taxon>
        <taxon>Deltaproteobacteria</taxon>
        <taxon>SAR324 cluster</taxon>
    </lineage>
</organism>
<evidence type="ECO:0000259" key="4">
    <source>
        <dbReference type="Pfam" id="PF00899"/>
    </source>
</evidence>
<dbReference type="InterPro" id="IPR000594">
    <property type="entry name" value="ThiF_NAD_FAD-bd"/>
</dbReference>
<dbReference type="Pfam" id="PF00899">
    <property type="entry name" value="ThiF"/>
    <property type="match status" value="1"/>
</dbReference>
<keyword evidence="1 5" id="KW-0808">Transferase</keyword>
<dbReference type="SUPFAM" id="SSF69572">
    <property type="entry name" value="Activating enzymes of the ubiquitin-like proteins"/>
    <property type="match status" value="1"/>
</dbReference>
<evidence type="ECO:0000256" key="2">
    <source>
        <dbReference type="ARBA" id="ARBA00022741"/>
    </source>
</evidence>
<dbReference type="Proteomes" id="UP000218113">
    <property type="component" value="Unassembled WGS sequence"/>
</dbReference>
<dbReference type="AlphaFoldDB" id="A0A2A4T1K1"/>
<protein>
    <submittedName>
        <fullName evidence="5">Adenylyltransferase</fullName>
    </submittedName>
</protein>
<dbReference type="EMBL" id="NVSR01000071">
    <property type="protein sequence ID" value="PCI27159.1"/>
    <property type="molecule type" value="Genomic_DNA"/>
</dbReference>
<name>A0A2A4T1K1_9DELT</name>
<evidence type="ECO:0000256" key="3">
    <source>
        <dbReference type="ARBA" id="ARBA00022840"/>
    </source>
</evidence>
<keyword evidence="3" id="KW-0067">ATP-binding</keyword>
<comment type="caution">
    <text evidence="5">The sequence shown here is derived from an EMBL/GenBank/DDBJ whole genome shotgun (WGS) entry which is preliminary data.</text>
</comment>
<dbReference type="GO" id="GO:0008641">
    <property type="term" value="F:ubiquitin-like modifier activating enzyme activity"/>
    <property type="evidence" value="ECO:0007669"/>
    <property type="project" value="InterPro"/>
</dbReference>
<dbReference type="GO" id="GO:0004792">
    <property type="term" value="F:thiosulfate-cyanide sulfurtransferase activity"/>
    <property type="evidence" value="ECO:0007669"/>
    <property type="project" value="TreeGrafter"/>
</dbReference>
<gene>
    <name evidence="5" type="ORF">COB67_09160</name>
</gene>
<evidence type="ECO:0000256" key="1">
    <source>
        <dbReference type="ARBA" id="ARBA00022679"/>
    </source>
</evidence>
<feature type="domain" description="THIF-type NAD/FAD binding fold" evidence="4">
    <location>
        <begin position="11"/>
        <end position="245"/>
    </location>
</feature>
<keyword evidence="5" id="KW-0548">Nucleotidyltransferase</keyword>
<dbReference type="PANTHER" id="PTHR10953:SF102">
    <property type="entry name" value="ADENYLYLTRANSFERASE AND SULFURTRANSFERASE MOCS3"/>
    <property type="match status" value="1"/>
</dbReference>
<dbReference type="FunFam" id="3.40.50.720:FF:000033">
    <property type="entry name" value="Adenylyltransferase and sulfurtransferase MOCS3"/>
    <property type="match status" value="1"/>
</dbReference>
<sequence>MNLSTEEKERYSRQTIVTGVGEQGQLKLKQAKILVIGMGGLGSPIAYYLTAAGIGTLGLADGDHVDRSNLQRQLLHSTSDLGKSKVISAWETLRDLNPNVKFNIIDSRMHVDNILETIQEYDFIVDGTDSFASKYLVNDACVLANKPYVHGSVLRLDGQMITVKPHETACYRCIYEEPPPPGIVPTPSQAGVLSSTPGIIGSMQATEALKYILGTGELLTNQLAIVDAGSMQFRNVKVKRNKNCPLCGDHPSITSLHDRAYN</sequence>
<accession>A0A2A4T1K1</accession>